<protein>
    <submittedName>
        <fullName evidence="2">Uncharacterized protein</fullName>
    </submittedName>
</protein>
<sequence length="147" mass="16932">MKLFINVFLFVILFVLCNCENLCPDPINDGVFHKWSVYLSTKGLETLGELRKIYYLHDSSDSVQIVNLDDLFYSAYLDRVLQNDNSQIYTYSDDADKNSNNAHHKSILSLETIIENGEEINRGFFIGHTFSKLHQYIEGGRMNGLNI</sequence>
<dbReference type="EMBL" id="LODT01000009">
    <property type="protein sequence ID" value="KYR01367.1"/>
    <property type="molecule type" value="Genomic_DNA"/>
</dbReference>
<feature type="signal peptide" evidence="1">
    <location>
        <begin position="1"/>
        <end position="19"/>
    </location>
</feature>
<comment type="caution">
    <text evidence="2">The sequence shown here is derived from an EMBL/GenBank/DDBJ whole genome shotgun (WGS) entry which is preliminary data.</text>
</comment>
<gene>
    <name evidence="2" type="ORF">DLAC_11503</name>
</gene>
<organism evidence="2 3">
    <name type="scientific">Tieghemostelium lacteum</name>
    <name type="common">Slime mold</name>
    <name type="synonym">Dictyostelium lacteum</name>
    <dbReference type="NCBI Taxonomy" id="361077"/>
    <lineage>
        <taxon>Eukaryota</taxon>
        <taxon>Amoebozoa</taxon>
        <taxon>Evosea</taxon>
        <taxon>Eumycetozoa</taxon>
        <taxon>Dictyostelia</taxon>
        <taxon>Dictyosteliales</taxon>
        <taxon>Raperosteliaceae</taxon>
        <taxon>Tieghemostelium</taxon>
    </lineage>
</organism>
<keyword evidence="3" id="KW-1185">Reference proteome</keyword>
<evidence type="ECO:0000313" key="2">
    <source>
        <dbReference type="EMBL" id="KYR01367.1"/>
    </source>
</evidence>
<dbReference type="Proteomes" id="UP000076078">
    <property type="component" value="Unassembled WGS sequence"/>
</dbReference>
<reference evidence="2 3" key="1">
    <citation type="submission" date="2015-12" db="EMBL/GenBank/DDBJ databases">
        <title>Dictyostelia acquired genes for synthesis and detection of signals that induce cell-type specialization by lateral gene transfer from prokaryotes.</title>
        <authorList>
            <person name="Gloeckner G."/>
            <person name="Schaap P."/>
        </authorList>
    </citation>
    <scope>NUCLEOTIDE SEQUENCE [LARGE SCALE GENOMIC DNA]</scope>
    <source>
        <strain evidence="2 3">TK</strain>
    </source>
</reference>
<dbReference type="InParanoid" id="A0A152A5L2"/>
<dbReference type="AlphaFoldDB" id="A0A152A5L2"/>
<evidence type="ECO:0000313" key="3">
    <source>
        <dbReference type="Proteomes" id="UP000076078"/>
    </source>
</evidence>
<accession>A0A152A5L2</accession>
<name>A0A152A5L2_TIELA</name>
<proteinExistence type="predicted"/>
<evidence type="ECO:0000256" key="1">
    <source>
        <dbReference type="SAM" id="SignalP"/>
    </source>
</evidence>
<feature type="chain" id="PRO_5007593641" evidence="1">
    <location>
        <begin position="20"/>
        <end position="147"/>
    </location>
</feature>
<keyword evidence="1" id="KW-0732">Signal</keyword>